<reference evidence="1 2" key="1">
    <citation type="submission" date="2018-08" db="EMBL/GenBank/DDBJ databases">
        <title>Genomic investigation of the strawberry pathogen Phytophthora fragariae indicates pathogenicity is determined by transcriptional variation in three key races.</title>
        <authorList>
            <person name="Adams T.M."/>
            <person name="Armitage A.D."/>
            <person name="Sobczyk M.K."/>
            <person name="Bates H.J."/>
            <person name="Dunwell J.M."/>
            <person name="Nellist C.F."/>
            <person name="Harrison R.J."/>
        </authorList>
    </citation>
    <scope>NUCLEOTIDE SEQUENCE [LARGE SCALE GENOMIC DNA]</scope>
    <source>
        <strain evidence="1 2">SCRP333</strain>
    </source>
</reference>
<protein>
    <submittedName>
        <fullName evidence="1">Uncharacterized protein</fullName>
    </submittedName>
</protein>
<evidence type="ECO:0000313" key="1">
    <source>
        <dbReference type="EMBL" id="KAE9315900.1"/>
    </source>
</evidence>
<dbReference type="EMBL" id="QXFT01001546">
    <property type="protein sequence ID" value="KAE9315900.1"/>
    <property type="molecule type" value="Genomic_DNA"/>
</dbReference>
<dbReference type="AlphaFoldDB" id="A0A6A4E2G3"/>
<name>A0A6A4E2G3_9STRA</name>
<gene>
    <name evidence="1" type="ORF">PR003_g18866</name>
</gene>
<proteinExistence type="predicted"/>
<keyword evidence="2" id="KW-1185">Reference proteome</keyword>
<dbReference type="Proteomes" id="UP000434957">
    <property type="component" value="Unassembled WGS sequence"/>
</dbReference>
<comment type="caution">
    <text evidence="1">The sequence shown here is derived from an EMBL/GenBank/DDBJ whole genome shotgun (WGS) entry which is preliminary data.</text>
</comment>
<organism evidence="1 2">
    <name type="scientific">Phytophthora rubi</name>
    <dbReference type="NCBI Taxonomy" id="129364"/>
    <lineage>
        <taxon>Eukaryota</taxon>
        <taxon>Sar</taxon>
        <taxon>Stramenopiles</taxon>
        <taxon>Oomycota</taxon>
        <taxon>Peronosporomycetes</taxon>
        <taxon>Peronosporales</taxon>
        <taxon>Peronosporaceae</taxon>
        <taxon>Phytophthora</taxon>
    </lineage>
</organism>
<sequence length="46" mass="4994">MVVGVPYDSKIVGVFYTPNSALDNLQLSMQFTGLSDALFGQTASYF</sequence>
<evidence type="ECO:0000313" key="2">
    <source>
        <dbReference type="Proteomes" id="UP000434957"/>
    </source>
</evidence>
<accession>A0A6A4E2G3</accession>